<dbReference type="KEGG" id="tbg:TbgDal_IV4740"/>
<evidence type="ECO:0000313" key="1">
    <source>
        <dbReference type="EMBL" id="CBH10774.1"/>
    </source>
</evidence>
<protein>
    <submittedName>
        <fullName evidence="1">Uncharacterized protein</fullName>
    </submittedName>
</protein>
<accession>C9ZMA1</accession>
<dbReference type="GeneID" id="23859922"/>
<evidence type="ECO:0000313" key="2">
    <source>
        <dbReference type="Proteomes" id="UP000002316"/>
    </source>
</evidence>
<organism evidence="1 2">
    <name type="scientific">Trypanosoma brucei gambiense (strain MHOM/CI/86/DAL972)</name>
    <dbReference type="NCBI Taxonomy" id="679716"/>
    <lineage>
        <taxon>Eukaryota</taxon>
        <taxon>Discoba</taxon>
        <taxon>Euglenozoa</taxon>
        <taxon>Kinetoplastea</taxon>
        <taxon>Metakinetoplastina</taxon>
        <taxon>Trypanosomatida</taxon>
        <taxon>Trypanosomatidae</taxon>
        <taxon>Trypanosoma</taxon>
    </lineage>
</organism>
<dbReference type="EMBL" id="FN554967">
    <property type="protein sequence ID" value="CBH10774.1"/>
    <property type="molecule type" value="Genomic_DNA"/>
</dbReference>
<reference evidence="2" key="1">
    <citation type="journal article" date="2010" name="PLoS Negl. Trop. Dis.">
        <title>The genome sequence of Trypanosoma brucei gambiense, causative agent of chronic human african trypanosomiasis.</title>
        <authorList>
            <person name="Jackson A.P."/>
            <person name="Sanders M."/>
            <person name="Berry A."/>
            <person name="McQuillan J."/>
            <person name="Aslett M.A."/>
            <person name="Quail M.A."/>
            <person name="Chukualim B."/>
            <person name="Capewell P."/>
            <person name="MacLeod A."/>
            <person name="Melville S.E."/>
            <person name="Gibson W."/>
            <person name="Barry J.D."/>
            <person name="Berriman M."/>
            <person name="Hertz-Fowler C."/>
        </authorList>
    </citation>
    <scope>NUCLEOTIDE SEQUENCE [LARGE SCALE GENOMIC DNA]</scope>
    <source>
        <strain evidence="2">MHOM/CI/86/DAL972</strain>
    </source>
</reference>
<name>C9ZMA1_TRYB9</name>
<dbReference type="RefSeq" id="XP_011773062.1">
    <property type="nucleotide sequence ID" value="XM_011774760.1"/>
</dbReference>
<sequence length="104" mass="12304">MFLKFNFPTETHILWHLKGALEWRGFGTAFVFDNRNVLLSFAKREMKYIEPIRSRKKKSNNPFLTVFSCFMLFSFRFNTFPTPASKEENEMLGFIVLTTSRSYG</sequence>
<gene>
    <name evidence="1" type="ORF">TbgDal_IV4740</name>
</gene>
<dbReference type="Proteomes" id="UP000002316">
    <property type="component" value="Chromosome 4"/>
</dbReference>
<dbReference type="AlphaFoldDB" id="C9ZMA1"/>
<proteinExistence type="predicted"/>